<dbReference type="STRING" id="471854.Dfer_5484"/>
<organism evidence="2 3">
    <name type="scientific">Dyadobacter fermentans (strain ATCC 700827 / DSM 18053 / CIP 107007 / KCTC 52180 / NS114)</name>
    <dbReference type="NCBI Taxonomy" id="471854"/>
    <lineage>
        <taxon>Bacteria</taxon>
        <taxon>Pseudomonadati</taxon>
        <taxon>Bacteroidota</taxon>
        <taxon>Cytophagia</taxon>
        <taxon>Cytophagales</taxon>
        <taxon>Spirosomataceae</taxon>
        <taxon>Dyadobacter</taxon>
    </lineage>
</organism>
<evidence type="ECO:0000256" key="1">
    <source>
        <dbReference type="SAM" id="Phobius"/>
    </source>
</evidence>
<feature type="transmembrane region" description="Helical" evidence="1">
    <location>
        <begin position="6"/>
        <end position="26"/>
    </location>
</feature>
<evidence type="ECO:0000313" key="3">
    <source>
        <dbReference type="Proteomes" id="UP000002011"/>
    </source>
</evidence>
<protein>
    <submittedName>
        <fullName evidence="2">Uncharacterized protein</fullName>
    </submittedName>
</protein>
<dbReference type="HOGENOM" id="CLU_2769231_0_0_10"/>
<keyword evidence="3" id="KW-1185">Reference proteome</keyword>
<dbReference type="KEGG" id="dfe:Dfer_5484"/>
<feature type="transmembrane region" description="Helical" evidence="1">
    <location>
        <begin position="38"/>
        <end position="63"/>
    </location>
</feature>
<dbReference type="EMBL" id="CP001619">
    <property type="protein sequence ID" value="ACT96675.1"/>
    <property type="molecule type" value="Genomic_DNA"/>
</dbReference>
<sequence>MIPSILNSLSMACTFIVANGIVYFLVNLAFGKLKILNEYLFGVLPVKLLISVIATCVLINQFATFHRPW</sequence>
<dbReference type="Proteomes" id="UP000002011">
    <property type="component" value="Chromosome"/>
</dbReference>
<gene>
    <name evidence="2" type="ordered locus">Dfer_5484</name>
</gene>
<keyword evidence="1" id="KW-1133">Transmembrane helix</keyword>
<keyword evidence="1" id="KW-0472">Membrane</keyword>
<keyword evidence="1" id="KW-0812">Transmembrane</keyword>
<dbReference type="AlphaFoldDB" id="C6VVE5"/>
<accession>C6VVE5</accession>
<reference evidence="2 3" key="1">
    <citation type="journal article" date="2009" name="Stand. Genomic Sci.">
        <title>Complete genome sequence of Dyadobacter fermentans type strain (NS114).</title>
        <authorList>
            <person name="Lang E."/>
            <person name="Lapidus A."/>
            <person name="Chertkov O."/>
            <person name="Brettin T."/>
            <person name="Detter J.C."/>
            <person name="Han C."/>
            <person name="Copeland A."/>
            <person name="Glavina Del Rio T."/>
            <person name="Nolan M."/>
            <person name="Chen F."/>
            <person name="Lucas S."/>
            <person name="Tice H."/>
            <person name="Cheng J.F."/>
            <person name="Land M."/>
            <person name="Hauser L."/>
            <person name="Chang Y.J."/>
            <person name="Jeffries C.D."/>
            <person name="Kopitz M."/>
            <person name="Bruce D."/>
            <person name="Goodwin L."/>
            <person name="Pitluck S."/>
            <person name="Ovchinnikova G."/>
            <person name="Pati A."/>
            <person name="Ivanova N."/>
            <person name="Mavrommatis K."/>
            <person name="Chen A."/>
            <person name="Palaniappan K."/>
            <person name="Chain P."/>
            <person name="Bristow J."/>
            <person name="Eisen J.A."/>
            <person name="Markowitz V."/>
            <person name="Hugenholtz P."/>
            <person name="Goker M."/>
            <person name="Rohde M."/>
            <person name="Kyrpides N.C."/>
            <person name="Klenk H.P."/>
        </authorList>
    </citation>
    <scope>NUCLEOTIDE SEQUENCE [LARGE SCALE GENOMIC DNA]</scope>
    <source>
        <strain evidence="3">ATCC 700827 / DSM 18053 / CIP 107007 / KCTC 52180 / NS114</strain>
    </source>
</reference>
<evidence type="ECO:0000313" key="2">
    <source>
        <dbReference type="EMBL" id="ACT96675.1"/>
    </source>
</evidence>
<proteinExistence type="predicted"/>
<name>C6VVE5_DYAFD</name>